<proteinExistence type="predicted"/>
<keyword evidence="2" id="KW-1185">Reference proteome</keyword>
<evidence type="ECO:0000313" key="1">
    <source>
        <dbReference type="EMBL" id="MCG2615772.1"/>
    </source>
</evidence>
<name>A0ABS9KTV7_9BACT</name>
<gene>
    <name evidence="1" type="ORF">LZZ85_15840</name>
</gene>
<protein>
    <recommendedName>
        <fullName evidence="3">DUF1735 domain-containing protein</fullName>
    </recommendedName>
</protein>
<comment type="caution">
    <text evidence="1">The sequence shown here is derived from an EMBL/GenBank/DDBJ whole genome shotgun (WGS) entry which is preliminary data.</text>
</comment>
<sequence length="169" mass="18836">MKFIKYIASLVVGGILLSSCEKKDYPAGLPEYEHHYYAIFVPNNNTGVSVTRNQAALIKFPVQFYSTFTRNYDAVAKYAIVNPATGAAVLDQDYSIVDKNGNKITPDGNGAYSITFPKAVQATDTVYIKLLNSAVAGTRRMEVQIQENKTDQFYVDIFSTAFRRPVEIK</sequence>
<organism evidence="1 2">
    <name type="scientific">Terrimonas ginsenosidimutans</name>
    <dbReference type="NCBI Taxonomy" id="2908004"/>
    <lineage>
        <taxon>Bacteria</taxon>
        <taxon>Pseudomonadati</taxon>
        <taxon>Bacteroidota</taxon>
        <taxon>Chitinophagia</taxon>
        <taxon>Chitinophagales</taxon>
        <taxon>Chitinophagaceae</taxon>
        <taxon>Terrimonas</taxon>
    </lineage>
</organism>
<dbReference type="Proteomes" id="UP001165367">
    <property type="component" value="Unassembled WGS sequence"/>
</dbReference>
<dbReference type="RefSeq" id="WP_237873910.1">
    <property type="nucleotide sequence ID" value="NZ_JAKLTR010000010.1"/>
</dbReference>
<accession>A0ABS9KTV7</accession>
<dbReference type="PROSITE" id="PS51257">
    <property type="entry name" value="PROKAR_LIPOPROTEIN"/>
    <property type="match status" value="1"/>
</dbReference>
<reference evidence="1" key="1">
    <citation type="submission" date="2022-01" db="EMBL/GenBank/DDBJ databases">
        <authorList>
            <person name="Jo J.-H."/>
            <person name="Im W.-T."/>
        </authorList>
    </citation>
    <scope>NUCLEOTIDE SEQUENCE</scope>
    <source>
        <strain evidence="1">NA20</strain>
    </source>
</reference>
<evidence type="ECO:0008006" key="3">
    <source>
        <dbReference type="Google" id="ProtNLM"/>
    </source>
</evidence>
<dbReference type="EMBL" id="JAKLTR010000010">
    <property type="protein sequence ID" value="MCG2615772.1"/>
    <property type="molecule type" value="Genomic_DNA"/>
</dbReference>
<evidence type="ECO:0000313" key="2">
    <source>
        <dbReference type="Proteomes" id="UP001165367"/>
    </source>
</evidence>